<reference evidence="7" key="1">
    <citation type="journal article" date="2019" name="bioRxiv">
        <title>The Genome of the Zebra Mussel, Dreissena polymorpha: A Resource for Invasive Species Research.</title>
        <authorList>
            <person name="McCartney M.A."/>
            <person name="Auch B."/>
            <person name="Kono T."/>
            <person name="Mallez S."/>
            <person name="Zhang Y."/>
            <person name="Obille A."/>
            <person name="Becker A."/>
            <person name="Abrahante J.E."/>
            <person name="Garbe J."/>
            <person name="Badalamenti J.P."/>
            <person name="Herman A."/>
            <person name="Mangelson H."/>
            <person name="Liachko I."/>
            <person name="Sullivan S."/>
            <person name="Sone E.D."/>
            <person name="Koren S."/>
            <person name="Silverstein K.A.T."/>
            <person name="Beckman K.B."/>
            <person name="Gohl D.M."/>
        </authorList>
    </citation>
    <scope>NUCLEOTIDE SEQUENCE</scope>
    <source>
        <strain evidence="7">Duluth1</strain>
        <tissue evidence="7">Whole animal</tissue>
    </source>
</reference>
<comment type="caution">
    <text evidence="7">The sequence shown here is derived from an EMBL/GenBank/DDBJ whole genome shotgun (WGS) entry which is preliminary data.</text>
</comment>
<dbReference type="PANTHER" id="PTHR45630:SF7">
    <property type="entry name" value="ENDOPLASMIC RETICULUM TRANSMEMBRANE HELIX TRANSLOCASE"/>
    <property type="match status" value="1"/>
</dbReference>
<dbReference type="GO" id="GO:0006874">
    <property type="term" value="P:intracellular calcium ion homeostasis"/>
    <property type="evidence" value="ECO:0007669"/>
    <property type="project" value="TreeGrafter"/>
</dbReference>
<keyword evidence="3" id="KW-0547">Nucleotide-binding</keyword>
<evidence type="ECO:0000313" key="7">
    <source>
        <dbReference type="EMBL" id="KAH3794405.1"/>
    </source>
</evidence>
<evidence type="ECO:0000256" key="2">
    <source>
        <dbReference type="ARBA" id="ARBA00022723"/>
    </source>
</evidence>
<dbReference type="GO" id="GO:0005524">
    <property type="term" value="F:ATP binding"/>
    <property type="evidence" value="ECO:0007669"/>
    <property type="project" value="UniProtKB-KW"/>
</dbReference>
<dbReference type="GO" id="GO:0015662">
    <property type="term" value="F:P-type ion transporter activity"/>
    <property type="evidence" value="ECO:0007669"/>
    <property type="project" value="TreeGrafter"/>
</dbReference>
<evidence type="ECO:0000256" key="3">
    <source>
        <dbReference type="ARBA" id="ARBA00022741"/>
    </source>
</evidence>
<keyword evidence="6" id="KW-1278">Translocase</keyword>
<dbReference type="InterPro" id="IPR006544">
    <property type="entry name" value="P-type_TPase_V"/>
</dbReference>
<dbReference type="GO" id="GO:0005789">
    <property type="term" value="C:endoplasmic reticulum membrane"/>
    <property type="evidence" value="ECO:0007669"/>
    <property type="project" value="TreeGrafter"/>
</dbReference>
<dbReference type="EMBL" id="JAIWYP010000007">
    <property type="protein sequence ID" value="KAH3794405.1"/>
    <property type="molecule type" value="Genomic_DNA"/>
</dbReference>
<dbReference type="GO" id="GO:0046872">
    <property type="term" value="F:metal ion binding"/>
    <property type="evidence" value="ECO:0007669"/>
    <property type="project" value="UniProtKB-KW"/>
</dbReference>
<evidence type="ECO:0000256" key="1">
    <source>
        <dbReference type="ARBA" id="ARBA00004141"/>
    </source>
</evidence>
<keyword evidence="2" id="KW-0479">Metal-binding</keyword>
<dbReference type="Proteomes" id="UP000828390">
    <property type="component" value="Unassembled WGS sequence"/>
</dbReference>
<evidence type="ECO:0000256" key="4">
    <source>
        <dbReference type="ARBA" id="ARBA00022840"/>
    </source>
</evidence>
<evidence type="ECO:0000256" key="5">
    <source>
        <dbReference type="ARBA" id="ARBA00022842"/>
    </source>
</evidence>
<keyword evidence="5" id="KW-0460">Magnesium</keyword>
<gene>
    <name evidence="7" type="ORF">DPMN_147938</name>
</gene>
<dbReference type="PANTHER" id="PTHR45630">
    <property type="entry name" value="CATION-TRANSPORTING ATPASE-RELATED"/>
    <property type="match status" value="1"/>
</dbReference>
<evidence type="ECO:0000256" key="6">
    <source>
        <dbReference type="ARBA" id="ARBA00022967"/>
    </source>
</evidence>
<keyword evidence="8" id="KW-1185">Reference proteome</keyword>
<proteinExistence type="predicted"/>
<dbReference type="GO" id="GO:0019829">
    <property type="term" value="F:ATPase-coupled monoatomic cation transmembrane transporter activity"/>
    <property type="evidence" value="ECO:0007669"/>
    <property type="project" value="TreeGrafter"/>
</dbReference>
<accession>A0A9D4J127</accession>
<sequence length="156" mass="17616">MFPQFSHSLFVLASPHCLHSLTVRTLSVCIFSSHSYRFTRSLTVHIVSLCISVCHIIKQGRCTLVTTLQMFKILALNALILAYSQSVLFLEGVKFSDTQATMQGLLLAGCFLFISRSKVRICVCFLLISRSKVGIFICFLFISRSTVRICVWHCRS</sequence>
<organism evidence="7 8">
    <name type="scientific">Dreissena polymorpha</name>
    <name type="common">Zebra mussel</name>
    <name type="synonym">Mytilus polymorpha</name>
    <dbReference type="NCBI Taxonomy" id="45954"/>
    <lineage>
        <taxon>Eukaryota</taxon>
        <taxon>Metazoa</taxon>
        <taxon>Spiralia</taxon>
        <taxon>Lophotrochozoa</taxon>
        <taxon>Mollusca</taxon>
        <taxon>Bivalvia</taxon>
        <taxon>Autobranchia</taxon>
        <taxon>Heteroconchia</taxon>
        <taxon>Euheterodonta</taxon>
        <taxon>Imparidentia</taxon>
        <taxon>Neoheterodontei</taxon>
        <taxon>Myida</taxon>
        <taxon>Dreissenoidea</taxon>
        <taxon>Dreissenidae</taxon>
        <taxon>Dreissena</taxon>
    </lineage>
</organism>
<protein>
    <submittedName>
        <fullName evidence="7">Uncharacterized protein</fullName>
    </submittedName>
</protein>
<comment type="subcellular location">
    <subcellularLocation>
        <location evidence="1">Membrane</location>
        <topology evidence="1">Multi-pass membrane protein</topology>
    </subcellularLocation>
</comment>
<dbReference type="AlphaFoldDB" id="A0A9D4J127"/>
<name>A0A9D4J127_DREPO</name>
<evidence type="ECO:0000313" key="8">
    <source>
        <dbReference type="Proteomes" id="UP000828390"/>
    </source>
</evidence>
<keyword evidence="4" id="KW-0067">ATP-binding</keyword>
<reference evidence="7" key="2">
    <citation type="submission" date="2020-11" db="EMBL/GenBank/DDBJ databases">
        <authorList>
            <person name="McCartney M.A."/>
            <person name="Auch B."/>
            <person name="Kono T."/>
            <person name="Mallez S."/>
            <person name="Becker A."/>
            <person name="Gohl D.M."/>
            <person name="Silverstein K.A.T."/>
            <person name="Koren S."/>
            <person name="Bechman K.B."/>
            <person name="Herman A."/>
            <person name="Abrahante J.E."/>
            <person name="Garbe J."/>
        </authorList>
    </citation>
    <scope>NUCLEOTIDE SEQUENCE</scope>
    <source>
        <strain evidence="7">Duluth1</strain>
        <tissue evidence="7">Whole animal</tissue>
    </source>
</reference>